<comment type="caution">
    <text evidence="2">The sequence shown here is derived from an EMBL/GenBank/DDBJ whole genome shotgun (WGS) entry which is preliminary data.</text>
</comment>
<keyword evidence="1" id="KW-1133">Transmembrane helix</keyword>
<proteinExistence type="predicted"/>
<dbReference type="Proteomes" id="UP001180020">
    <property type="component" value="Unassembled WGS sequence"/>
</dbReference>
<evidence type="ECO:0000313" key="2">
    <source>
        <dbReference type="EMBL" id="KAK1321778.1"/>
    </source>
</evidence>
<organism evidence="2 3">
    <name type="scientific">Acorus calamus</name>
    <name type="common">Sweet flag</name>
    <dbReference type="NCBI Taxonomy" id="4465"/>
    <lineage>
        <taxon>Eukaryota</taxon>
        <taxon>Viridiplantae</taxon>
        <taxon>Streptophyta</taxon>
        <taxon>Embryophyta</taxon>
        <taxon>Tracheophyta</taxon>
        <taxon>Spermatophyta</taxon>
        <taxon>Magnoliopsida</taxon>
        <taxon>Liliopsida</taxon>
        <taxon>Acoraceae</taxon>
        <taxon>Acorus</taxon>
    </lineage>
</organism>
<reference evidence="2" key="2">
    <citation type="submission" date="2023-06" db="EMBL/GenBank/DDBJ databases">
        <authorList>
            <person name="Ma L."/>
            <person name="Liu K.-W."/>
            <person name="Li Z."/>
            <person name="Hsiao Y.-Y."/>
            <person name="Qi Y."/>
            <person name="Fu T."/>
            <person name="Tang G."/>
            <person name="Zhang D."/>
            <person name="Sun W.-H."/>
            <person name="Liu D.-K."/>
            <person name="Li Y."/>
            <person name="Chen G.-Z."/>
            <person name="Liu X.-D."/>
            <person name="Liao X.-Y."/>
            <person name="Jiang Y.-T."/>
            <person name="Yu X."/>
            <person name="Hao Y."/>
            <person name="Huang J."/>
            <person name="Zhao X.-W."/>
            <person name="Ke S."/>
            <person name="Chen Y.-Y."/>
            <person name="Wu W.-L."/>
            <person name="Hsu J.-L."/>
            <person name="Lin Y.-F."/>
            <person name="Huang M.-D."/>
            <person name="Li C.-Y."/>
            <person name="Huang L."/>
            <person name="Wang Z.-W."/>
            <person name="Zhao X."/>
            <person name="Zhong W.-Y."/>
            <person name="Peng D.-H."/>
            <person name="Ahmad S."/>
            <person name="Lan S."/>
            <person name="Zhang J.-S."/>
            <person name="Tsai W.-C."/>
            <person name="Van De Peer Y."/>
            <person name="Liu Z.-J."/>
        </authorList>
    </citation>
    <scope>NUCLEOTIDE SEQUENCE</scope>
    <source>
        <strain evidence="2">CP</strain>
        <tissue evidence="2">Leaves</tissue>
    </source>
</reference>
<sequence length="66" mass="7625">MVRDARYVSESWSSMTRIHVGVFLRFMGVCLGFQRRVGFINRYVSDSRGRVHGFKGEGLHGAIFMR</sequence>
<feature type="transmembrane region" description="Helical" evidence="1">
    <location>
        <begin position="12"/>
        <end position="33"/>
    </location>
</feature>
<keyword evidence="3" id="KW-1185">Reference proteome</keyword>
<dbReference type="EMBL" id="JAUJYO010000003">
    <property type="protein sequence ID" value="KAK1321778.1"/>
    <property type="molecule type" value="Genomic_DNA"/>
</dbReference>
<keyword evidence="1" id="KW-0812">Transmembrane</keyword>
<accession>A0AAV9F775</accession>
<reference evidence="2" key="1">
    <citation type="journal article" date="2023" name="Nat. Commun.">
        <title>Diploid and tetraploid genomes of Acorus and the evolution of monocots.</title>
        <authorList>
            <person name="Ma L."/>
            <person name="Liu K.W."/>
            <person name="Li Z."/>
            <person name="Hsiao Y.Y."/>
            <person name="Qi Y."/>
            <person name="Fu T."/>
            <person name="Tang G.D."/>
            <person name="Zhang D."/>
            <person name="Sun W.H."/>
            <person name="Liu D.K."/>
            <person name="Li Y."/>
            <person name="Chen G.Z."/>
            <person name="Liu X.D."/>
            <person name="Liao X.Y."/>
            <person name="Jiang Y.T."/>
            <person name="Yu X."/>
            <person name="Hao Y."/>
            <person name="Huang J."/>
            <person name="Zhao X.W."/>
            <person name="Ke S."/>
            <person name="Chen Y.Y."/>
            <person name="Wu W.L."/>
            <person name="Hsu J.L."/>
            <person name="Lin Y.F."/>
            <person name="Huang M.D."/>
            <person name="Li C.Y."/>
            <person name="Huang L."/>
            <person name="Wang Z.W."/>
            <person name="Zhao X."/>
            <person name="Zhong W.Y."/>
            <person name="Peng D.H."/>
            <person name="Ahmad S."/>
            <person name="Lan S."/>
            <person name="Zhang J.S."/>
            <person name="Tsai W.C."/>
            <person name="Van de Peer Y."/>
            <person name="Liu Z.J."/>
        </authorList>
    </citation>
    <scope>NUCLEOTIDE SEQUENCE</scope>
    <source>
        <strain evidence="2">CP</strain>
    </source>
</reference>
<protein>
    <submittedName>
        <fullName evidence="2">Uncharacterized protein</fullName>
    </submittedName>
</protein>
<keyword evidence="1" id="KW-0472">Membrane</keyword>
<dbReference type="AlphaFoldDB" id="A0AAV9F775"/>
<gene>
    <name evidence="2" type="ORF">QJS10_CPA03g00092</name>
</gene>
<evidence type="ECO:0000256" key="1">
    <source>
        <dbReference type="SAM" id="Phobius"/>
    </source>
</evidence>
<evidence type="ECO:0000313" key="3">
    <source>
        <dbReference type="Proteomes" id="UP001180020"/>
    </source>
</evidence>
<name>A0AAV9F775_ACOCL</name>